<evidence type="ECO:0000256" key="2">
    <source>
        <dbReference type="ARBA" id="ARBA00022966"/>
    </source>
</evidence>
<dbReference type="InterPro" id="IPR050473">
    <property type="entry name" value="A2M/Complement_sys"/>
</dbReference>
<dbReference type="Gene3D" id="2.60.40.1940">
    <property type="match status" value="1"/>
</dbReference>
<dbReference type="InterPro" id="IPR002890">
    <property type="entry name" value="MG2"/>
</dbReference>
<reference evidence="7 8" key="1">
    <citation type="submission" date="2020-08" db="EMBL/GenBank/DDBJ databases">
        <authorList>
            <person name="Hejnol A."/>
        </authorList>
    </citation>
    <scope>NUCLEOTIDE SEQUENCE [LARGE SCALE GENOMIC DNA]</scope>
</reference>
<protein>
    <submittedName>
        <fullName evidence="7">DgyrCDS381</fullName>
    </submittedName>
</protein>
<evidence type="ECO:0000313" key="8">
    <source>
        <dbReference type="Proteomes" id="UP000549394"/>
    </source>
</evidence>
<dbReference type="Pfam" id="PF07703">
    <property type="entry name" value="A2M_BRD"/>
    <property type="match status" value="1"/>
</dbReference>
<dbReference type="AlphaFoldDB" id="A0A7I8V6Y2"/>
<evidence type="ECO:0000256" key="3">
    <source>
        <dbReference type="ARBA" id="ARBA00023180"/>
    </source>
</evidence>
<evidence type="ECO:0000259" key="6">
    <source>
        <dbReference type="SMART" id="SM01359"/>
    </source>
</evidence>
<dbReference type="Gene3D" id="6.20.50.160">
    <property type="match status" value="1"/>
</dbReference>
<keyword evidence="8" id="KW-1185">Reference proteome</keyword>
<dbReference type="GO" id="GO:0004866">
    <property type="term" value="F:endopeptidase inhibitor activity"/>
    <property type="evidence" value="ECO:0007669"/>
    <property type="project" value="InterPro"/>
</dbReference>
<keyword evidence="2" id="KW-0882">Thioester bond</keyword>
<feature type="chain" id="PRO_5029889348" evidence="5">
    <location>
        <begin position="27"/>
        <end position="789"/>
    </location>
</feature>
<dbReference type="SMART" id="SM01359">
    <property type="entry name" value="A2M_N_2"/>
    <property type="match status" value="1"/>
</dbReference>
<organism evidence="7 8">
    <name type="scientific">Dimorphilus gyrociliatus</name>
    <dbReference type="NCBI Taxonomy" id="2664684"/>
    <lineage>
        <taxon>Eukaryota</taxon>
        <taxon>Metazoa</taxon>
        <taxon>Spiralia</taxon>
        <taxon>Lophotrochozoa</taxon>
        <taxon>Annelida</taxon>
        <taxon>Polychaeta</taxon>
        <taxon>Polychaeta incertae sedis</taxon>
        <taxon>Dinophilidae</taxon>
        <taxon>Dimorphilus</taxon>
    </lineage>
</organism>
<dbReference type="PANTHER" id="PTHR11412:SF136">
    <property type="entry name" value="CD109 ANTIGEN"/>
    <property type="match status" value="1"/>
</dbReference>
<dbReference type="OrthoDB" id="9998011at2759"/>
<feature type="region of interest" description="Disordered" evidence="4">
    <location>
        <begin position="735"/>
        <end position="770"/>
    </location>
</feature>
<dbReference type="Pfam" id="PF01835">
    <property type="entry name" value="MG2"/>
    <property type="match status" value="1"/>
</dbReference>
<name>A0A7I8V6Y2_9ANNE</name>
<keyword evidence="1 5" id="KW-0732">Signal</keyword>
<feature type="domain" description="Alpha-2-macroglobulin bait region" evidence="6">
    <location>
        <begin position="509"/>
        <end position="649"/>
    </location>
</feature>
<dbReference type="InterPro" id="IPR041555">
    <property type="entry name" value="MG3"/>
</dbReference>
<evidence type="ECO:0000256" key="4">
    <source>
        <dbReference type="SAM" id="MobiDB-lite"/>
    </source>
</evidence>
<evidence type="ECO:0000313" key="7">
    <source>
        <dbReference type="EMBL" id="CAD5111029.1"/>
    </source>
</evidence>
<comment type="caution">
    <text evidence="7">The sequence shown here is derived from an EMBL/GenBank/DDBJ whole genome shotgun (WGS) entry which is preliminary data.</text>
</comment>
<proteinExistence type="predicted"/>
<dbReference type="Proteomes" id="UP000549394">
    <property type="component" value="Unassembled WGS sequence"/>
</dbReference>
<evidence type="ECO:0000256" key="5">
    <source>
        <dbReference type="SAM" id="SignalP"/>
    </source>
</evidence>
<accession>A0A7I8V6Y2</accession>
<evidence type="ECO:0000256" key="1">
    <source>
        <dbReference type="ARBA" id="ARBA00022729"/>
    </source>
</evidence>
<feature type="signal peptide" evidence="5">
    <location>
        <begin position="1"/>
        <end position="26"/>
    </location>
</feature>
<dbReference type="Pfam" id="PF17791">
    <property type="entry name" value="MG3"/>
    <property type="match status" value="1"/>
</dbReference>
<dbReference type="PANTHER" id="PTHR11412">
    <property type="entry name" value="MACROGLOBULIN / COMPLEMENT"/>
    <property type="match status" value="1"/>
</dbReference>
<dbReference type="EMBL" id="CAJFCJ010000001">
    <property type="protein sequence ID" value="CAD5111029.1"/>
    <property type="molecule type" value="Genomic_DNA"/>
</dbReference>
<gene>
    <name evidence="7" type="ORF">DGYR_LOCUS378</name>
</gene>
<keyword evidence="3" id="KW-0325">Glycoprotein</keyword>
<dbReference type="FunFam" id="2.60.40.1930:FF:000001">
    <property type="entry name" value="CD109 isoform 3"/>
    <property type="match status" value="1"/>
</dbReference>
<dbReference type="Gene3D" id="2.60.40.1930">
    <property type="match status" value="2"/>
</dbReference>
<dbReference type="InterPro" id="IPR011625">
    <property type="entry name" value="A2M_N_BRD"/>
</dbReference>
<sequence>MAILMKILLSFTGVLLFLCNLNVAGIAPKYVIVTPEKIRPGQPLDIYFEIENDGENFPTSAAIVFSLEGTNYMGRERKETVILSKKFDMDITKPNIVFLDIPFDIDQSFAYSLNLKADGEIRYGTSIAKFKNSTKINFDKKSMSIFIQTDKSMYKPGQMVNFRVISVYPDLKPFDKLLNIEIFDPRNNKIVQKFNATQEFKGVVSDNLQLSDQPIEGTWKITAQYGTEKVEKTFIVEEYVLPKFEVKIKSPSYIVYDDKKNKLAPITEDIHFTTEVLYTHGKPVEGSVVVDITMYKYCSYRCPKYKTIQKSGQLNKLTGRADFTLSSEDILSMTSTRERWRWEKLEIQFNARATETVSGITLNGTGKTTVRLESFTTEFLSSTPENYKLGLLYTGFWKVTQIDGSPITEEQLKNEKGDDEVLSVEIGYIWQYNKTINGRIVTQSGTEEKRVKTFPIPKSGLVFVTFTPPKSNIIRDMWFDTIKLMATFKTKRTYKSLSQFVTKKTKVGLQMTVQNDGGINPDEELKVLMTTTVAIPSFTYILISRGRLIFNGEVSMDGLLEREFSIFISKDISRKIAPSARLLSFYKSVENEMVADSIEFNVNGLFSNDVKISFNKDQVSPGENIDLNIQASPHSFLGLLAVDTSVLLLGGGNDLESKDVMTEVKKYDSSSHNYFPYERRFRRKRSIMPWPMRWGAQDTSAVLTNAGVRMMTDALIYKKIIYRYPEYFPGMPGVPGMAGSGPRGQEGQPGPPTDNDGVKRTPETDVDTGSVSVRKLFPETWLYFNKAVG</sequence>